<keyword evidence="1" id="KW-0812">Transmembrane</keyword>
<dbReference type="EMBL" id="CAEZTZ010000025">
    <property type="protein sequence ID" value="CAB4581011.1"/>
    <property type="molecule type" value="Genomic_DNA"/>
</dbReference>
<feature type="transmembrane region" description="Helical" evidence="1">
    <location>
        <begin position="7"/>
        <end position="28"/>
    </location>
</feature>
<feature type="transmembrane region" description="Helical" evidence="1">
    <location>
        <begin position="40"/>
        <end position="58"/>
    </location>
</feature>
<accession>A0A6J6EWU0</accession>
<gene>
    <name evidence="2" type="ORF">UFOPK1767_00321</name>
</gene>
<keyword evidence="1" id="KW-0472">Membrane</keyword>
<protein>
    <submittedName>
        <fullName evidence="2">Unannotated protein</fullName>
    </submittedName>
</protein>
<evidence type="ECO:0000256" key="1">
    <source>
        <dbReference type="SAM" id="Phobius"/>
    </source>
</evidence>
<name>A0A6J6EWU0_9ZZZZ</name>
<sequence length="142" mass="15292">MKTTRTIIGVAIMSALLALYIVFAAYQAALLVASGQPLTLVYGLALFVAPVIGIWSLVRELVFGRQAGRLLDRYTAENGEPQIPVINRRDRAAVDALLATPIPDTWQAALIHGLTLDTVGRRREGRAAVRVAITLGAIDSRS</sequence>
<dbReference type="AlphaFoldDB" id="A0A6J6EWU0"/>
<evidence type="ECO:0000313" key="2">
    <source>
        <dbReference type="EMBL" id="CAB4581011.1"/>
    </source>
</evidence>
<organism evidence="2">
    <name type="scientific">freshwater metagenome</name>
    <dbReference type="NCBI Taxonomy" id="449393"/>
    <lineage>
        <taxon>unclassified sequences</taxon>
        <taxon>metagenomes</taxon>
        <taxon>ecological metagenomes</taxon>
    </lineage>
</organism>
<keyword evidence="1" id="KW-1133">Transmembrane helix</keyword>
<reference evidence="2" key="1">
    <citation type="submission" date="2020-05" db="EMBL/GenBank/DDBJ databases">
        <authorList>
            <person name="Chiriac C."/>
            <person name="Salcher M."/>
            <person name="Ghai R."/>
            <person name="Kavagutti S V."/>
        </authorList>
    </citation>
    <scope>NUCLEOTIDE SEQUENCE</scope>
</reference>
<proteinExistence type="predicted"/>